<keyword evidence="1" id="KW-0472">Membrane</keyword>
<protein>
    <recommendedName>
        <fullName evidence="4">Holin</fullName>
    </recommendedName>
</protein>
<evidence type="ECO:0000313" key="3">
    <source>
        <dbReference type="EMBL" id="CAB4156321.1"/>
    </source>
</evidence>
<sequence>MDKLHIDLNQLLAAMAGAITGTEWKKIRTTMQGVITVFTGTVSAVYLTPLLADYIGWTKPVEMLGLSFLLGTLGLRTVQAFNSVVEKKLLKLGE</sequence>
<name>A0A6J5MI17_9CAUD</name>
<evidence type="ECO:0000256" key="1">
    <source>
        <dbReference type="SAM" id="Phobius"/>
    </source>
</evidence>
<feature type="transmembrane region" description="Helical" evidence="1">
    <location>
        <begin position="34"/>
        <end position="57"/>
    </location>
</feature>
<evidence type="ECO:0008006" key="4">
    <source>
        <dbReference type="Google" id="ProtNLM"/>
    </source>
</evidence>
<dbReference type="EMBL" id="LR796441">
    <property type="protein sequence ID" value="CAB4145043.1"/>
    <property type="molecule type" value="Genomic_DNA"/>
</dbReference>
<reference evidence="2" key="1">
    <citation type="submission" date="2020-04" db="EMBL/GenBank/DDBJ databases">
        <authorList>
            <person name="Chiriac C."/>
            <person name="Salcher M."/>
            <person name="Ghai R."/>
            <person name="Kavagutti S V."/>
        </authorList>
    </citation>
    <scope>NUCLEOTIDE SEQUENCE</scope>
</reference>
<accession>A0A6J5MI17</accession>
<gene>
    <name evidence="2" type="ORF">UFOVP467_61</name>
    <name evidence="3" type="ORF">UFOVP657_50</name>
</gene>
<proteinExistence type="predicted"/>
<keyword evidence="1" id="KW-1133">Transmembrane helix</keyword>
<dbReference type="EMBL" id="LR796634">
    <property type="protein sequence ID" value="CAB4156321.1"/>
    <property type="molecule type" value="Genomic_DNA"/>
</dbReference>
<evidence type="ECO:0000313" key="2">
    <source>
        <dbReference type="EMBL" id="CAB4145043.1"/>
    </source>
</evidence>
<keyword evidence="1" id="KW-0812">Transmembrane</keyword>
<organism evidence="2">
    <name type="scientific">uncultured Caudovirales phage</name>
    <dbReference type="NCBI Taxonomy" id="2100421"/>
    <lineage>
        <taxon>Viruses</taxon>
        <taxon>Duplodnaviria</taxon>
        <taxon>Heunggongvirae</taxon>
        <taxon>Uroviricota</taxon>
        <taxon>Caudoviricetes</taxon>
        <taxon>Peduoviridae</taxon>
        <taxon>Maltschvirus</taxon>
        <taxon>Maltschvirus maltsch</taxon>
    </lineage>
</organism>